<evidence type="ECO:0000313" key="2">
    <source>
        <dbReference type="Proteomes" id="UP000327118"/>
    </source>
</evidence>
<dbReference type="Proteomes" id="UP000327118">
    <property type="component" value="Unassembled WGS sequence"/>
</dbReference>
<accession>A0A5N6Z6F5</accession>
<keyword evidence="2" id="KW-1185">Reference proteome</keyword>
<evidence type="ECO:0000313" key="1">
    <source>
        <dbReference type="EMBL" id="KAE8353261.1"/>
    </source>
</evidence>
<name>A0A5N6Z6F5_9EURO</name>
<protein>
    <submittedName>
        <fullName evidence="1">Uncharacterized protein</fullName>
    </submittedName>
</protein>
<sequence>MATDKLYHLVSAGNVTIPVWHSLEYTEYLALAGFVRRFDMELYNTLEKNVRFAEISLFHMLSIGPGWPTPVSPAL</sequence>
<organism evidence="1 2">
    <name type="scientific">Aspergillus coremiiformis</name>
    <dbReference type="NCBI Taxonomy" id="138285"/>
    <lineage>
        <taxon>Eukaryota</taxon>
        <taxon>Fungi</taxon>
        <taxon>Dikarya</taxon>
        <taxon>Ascomycota</taxon>
        <taxon>Pezizomycotina</taxon>
        <taxon>Eurotiomycetes</taxon>
        <taxon>Eurotiomycetidae</taxon>
        <taxon>Eurotiales</taxon>
        <taxon>Aspergillaceae</taxon>
        <taxon>Aspergillus</taxon>
        <taxon>Aspergillus subgen. Circumdati</taxon>
    </lineage>
</organism>
<gene>
    <name evidence="1" type="ORF">BDV28DRAFT_148262</name>
</gene>
<reference evidence="2" key="1">
    <citation type="submission" date="2019-04" db="EMBL/GenBank/DDBJ databases">
        <title>Friends and foes A comparative genomics studyof 23 Aspergillus species from section Flavi.</title>
        <authorList>
            <consortium name="DOE Joint Genome Institute"/>
            <person name="Kjaerbolling I."/>
            <person name="Vesth T."/>
            <person name="Frisvad J.C."/>
            <person name="Nybo J.L."/>
            <person name="Theobald S."/>
            <person name="Kildgaard S."/>
            <person name="Isbrandt T."/>
            <person name="Kuo A."/>
            <person name="Sato A."/>
            <person name="Lyhne E.K."/>
            <person name="Kogle M.E."/>
            <person name="Wiebenga A."/>
            <person name="Kun R.S."/>
            <person name="Lubbers R.J."/>
            <person name="Makela M.R."/>
            <person name="Barry K."/>
            <person name="Chovatia M."/>
            <person name="Clum A."/>
            <person name="Daum C."/>
            <person name="Haridas S."/>
            <person name="He G."/>
            <person name="LaButti K."/>
            <person name="Lipzen A."/>
            <person name="Mondo S."/>
            <person name="Riley R."/>
            <person name="Salamov A."/>
            <person name="Simmons B.A."/>
            <person name="Magnuson J.K."/>
            <person name="Henrissat B."/>
            <person name="Mortensen U.H."/>
            <person name="Larsen T.O."/>
            <person name="Devries R.P."/>
            <person name="Grigoriev I.V."/>
            <person name="Machida M."/>
            <person name="Baker S.E."/>
            <person name="Andersen M.R."/>
        </authorList>
    </citation>
    <scope>NUCLEOTIDE SEQUENCE [LARGE SCALE GENOMIC DNA]</scope>
    <source>
        <strain evidence="2">CBS 553.77</strain>
    </source>
</reference>
<dbReference type="AlphaFoldDB" id="A0A5N6Z6F5"/>
<proteinExistence type="predicted"/>
<dbReference type="EMBL" id="ML739103">
    <property type="protein sequence ID" value="KAE8353261.1"/>
    <property type="molecule type" value="Genomic_DNA"/>
</dbReference>